<dbReference type="Proteomes" id="UP000192359">
    <property type="component" value="Unassembled WGS sequence"/>
</dbReference>
<dbReference type="RefSeq" id="WP_083092038.1">
    <property type="nucleotide sequence ID" value="NZ_LXWF01000040.1"/>
</dbReference>
<dbReference type="PROSITE" id="PS51318">
    <property type="entry name" value="TAT"/>
    <property type="match status" value="1"/>
</dbReference>
<gene>
    <name evidence="2" type="ORF">A7979_03855</name>
</gene>
<proteinExistence type="predicted"/>
<sequence>MIPSEKQKLSRRTTLKTAGWSAPVVLTSAAVPAYAASTPPTGAELSADYGLFAQMINSSIDNPFDTYAGVHSYEGNVTDSSGNAQYDNGQITGTSGLAAHGEGVFTPGGTVGEGSYGGMGFWASAPYDAATRQAAAGTTLLAAGTSFEVTYRFTFNDEFAINDPLRWRTGADGPYLAIEDNPTSRLRYSNGAAFRARMFAPEIDGLVWTGRLITVLTEDLIISHRDNQSNLGQILASNHAVYHDITEYLEQGEVTIAPIDNAQLVLTATGYDSKIISLVGKQVTTALPF</sequence>
<dbReference type="OrthoDB" id="4878447at2"/>
<dbReference type="InterPro" id="IPR006311">
    <property type="entry name" value="TAT_signal"/>
</dbReference>
<dbReference type="EMBL" id="LXWF01000040">
    <property type="protein sequence ID" value="ORC16465.1"/>
    <property type="molecule type" value="Genomic_DNA"/>
</dbReference>
<comment type="caution">
    <text evidence="2">The sequence shown here is derived from an EMBL/GenBank/DDBJ whole genome shotgun (WGS) entry which is preliminary data.</text>
</comment>
<dbReference type="AlphaFoldDB" id="A0A1Y1RNN1"/>
<keyword evidence="3" id="KW-1185">Reference proteome</keyword>
<evidence type="ECO:0008006" key="4">
    <source>
        <dbReference type="Google" id="ProtNLM"/>
    </source>
</evidence>
<evidence type="ECO:0000256" key="1">
    <source>
        <dbReference type="SAM" id="SignalP"/>
    </source>
</evidence>
<evidence type="ECO:0000313" key="3">
    <source>
        <dbReference type="Proteomes" id="UP000192359"/>
    </source>
</evidence>
<keyword evidence="1" id="KW-0732">Signal</keyword>
<accession>A0A1Y1RNN1</accession>
<protein>
    <recommendedName>
        <fullName evidence="4">Tat pathway signal sequence domain protein</fullName>
    </recommendedName>
</protein>
<feature type="chain" id="PRO_5012214703" description="Tat pathway signal sequence domain protein" evidence="1">
    <location>
        <begin position="36"/>
        <end position="289"/>
    </location>
</feature>
<organism evidence="2 3">
    <name type="scientific">Rothia nasimurium</name>
    <dbReference type="NCBI Taxonomy" id="85336"/>
    <lineage>
        <taxon>Bacteria</taxon>
        <taxon>Bacillati</taxon>
        <taxon>Actinomycetota</taxon>
        <taxon>Actinomycetes</taxon>
        <taxon>Micrococcales</taxon>
        <taxon>Micrococcaceae</taxon>
        <taxon>Rothia</taxon>
    </lineage>
</organism>
<name>A0A1Y1RNN1_9MICC</name>
<evidence type="ECO:0000313" key="2">
    <source>
        <dbReference type="EMBL" id="ORC16465.1"/>
    </source>
</evidence>
<feature type="signal peptide" evidence="1">
    <location>
        <begin position="1"/>
        <end position="35"/>
    </location>
</feature>
<reference evidence="2 3" key="1">
    <citation type="submission" date="2016-05" db="EMBL/GenBank/DDBJ databases">
        <title>Draft genome sequence of a porcine commensal Rothia nasimurium.</title>
        <authorList>
            <person name="Gaiser R.A."/>
            <person name="Van Baarlen P."/>
            <person name="Wells J.M."/>
        </authorList>
    </citation>
    <scope>NUCLEOTIDE SEQUENCE [LARGE SCALE GENOMIC DNA]</scope>
    <source>
        <strain evidence="2 3">PT-32</strain>
    </source>
</reference>